<evidence type="ECO:0000256" key="6">
    <source>
        <dbReference type="SAM" id="Phobius"/>
    </source>
</evidence>
<keyword evidence="4 6" id="KW-1133">Transmembrane helix</keyword>
<evidence type="ECO:0000256" key="2">
    <source>
        <dbReference type="ARBA" id="ARBA00022475"/>
    </source>
</evidence>
<keyword evidence="2" id="KW-1003">Cell membrane</keyword>
<keyword evidence="8" id="KW-1185">Reference proteome</keyword>
<evidence type="ECO:0000256" key="4">
    <source>
        <dbReference type="ARBA" id="ARBA00022989"/>
    </source>
</evidence>
<evidence type="ECO:0000256" key="5">
    <source>
        <dbReference type="ARBA" id="ARBA00023136"/>
    </source>
</evidence>
<comment type="caution">
    <text evidence="7">The sequence shown here is derived from an EMBL/GenBank/DDBJ whole genome shotgun (WGS) entry which is preliminary data.</text>
</comment>
<evidence type="ECO:0000313" key="8">
    <source>
        <dbReference type="Proteomes" id="UP001161406"/>
    </source>
</evidence>
<reference evidence="7" key="1">
    <citation type="journal article" date="2014" name="Int. J. Syst. Evol. Microbiol.">
        <title>Complete genome of a new Firmicutes species belonging to the dominant human colonic microbiota ('Ruminococcus bicirculans') reveals two chromosomes and a selective capacity to utilize plant glucans.</title>
        <authorList>
            <consortium name="NISC Comparative Sequencing Program"/>
            <person name="Wegmann U."/>
            <person name="Louis P."/>
            <person name="Goesmann A."/>
            <person name="Henrissat B."/>
            <person name="Duncan S.H."/>
            <person name="Flint H.J."/>
        </authorList>
    </citation>
    <scope>NUCLEOTIDE SEQUENCE</scope>
    <source>
        <strain evidence="7">NBRC 103855</strain>
    </source>
</reference>
<organism evidence="7 8">
    <name type="scientific">Devosia yakushimensis</name>
    <dbReference type="NCBI Taxonomy" id="470028"/>
    <lineage>
        <taxon>Bacteria</taxon>
        <taxon>Pseudomonadati</taxon>
        <taxon>Pseudomonadota</taxon>
        <taxon>Alphaproteobacteria</taxon>
        <taxon>Hyphomicrobiales</taxon>
        <taxon>Devosiaceae</taxon>
        <taxon>Devosia</taxon>
    </lineage>
</organism>
<reference evidence="7" key="2">
    <citation type="submission" date="2023-01" db="EMBL/GenBank/DDBJ databases">
        <title>Draft genome sequence of Devosia yakushimensis strain NBRC 103855.</title>
        <authorList>
            <person name="Sun Q."/>
            <person name="Mori K."/>
        </authorList>
    </citation>
    <scope>NUCLEOTIDE SEQUENCE</scope>
    <source>
        <strain evidence="7">NBRC 103855</strain>
    </source>
</reference>
<keyword evidence="5 6" id="KW-0472">Membrane</keyword>
<evidence type="ECO:0000313" key="7">
    <source>
        <dbReference type="EMBL" id="GLQ10956.1"/>
    </source>
</evidence>
<dbReference type="Gene3D" id="3.40.50.1000">
    <property type="entry name" value="HAD superfamily/HAD-like"/>
    <property type="match status" value="1"/>
</dbReference>
<dbReference type="Gene3D" id="1.10.357.140">
    <property type="entry name" value="UbiA prenyltransferase"/>
    <property type="match status" value="1"/>
</dbReference>
<dbReference type="Proteomes" id="UP001161406">
    <property type="component" value="Unassembled WGS sequence"/>
</dbReference>
<sequence>MTAANHPAADLQTASAALPLVLDVDDTLIRTDLLHETAVAYFRANPLRVFNLVLWTLQGKATLKRKLSEQVPIDVDSLPVNEELVAFARAEHDKGRPVGLATAADELLALRLARRFDFIDFTIGSNGTRNLKGANKAAALVERFPEGFAYAGDGRADLEVWDKAQSIVLSGASADIAAKARALGKPVEAEFTRPKLGLRGWLKALRVHQWAKNALVFVPLVLSGMVTDPVAVVAAFGAFVAISLMASGTYLLNDLFDLTDDRLHWTKRNRPLASGNLRIKHGVPASVALIVGGLGIAALIGPATLGLLVAYMAITLLYSFYIKRQPIVDAFTLAALFTMRLGIGIAAVGAVPSPWLLVFSMFLFTSLSFAKRQTEIQKSVAKGRLAVNGRGYLGTDAGMVVAMGVATAMAAITIMVLYIMNDVYSADFYNHPGYLWVFPAALFMWVSRIWLLCHREELNDDPVAFAIRDRISIALGGLMGAAFLAGWLL</sequence>
<evidence type="ECO:0000256" key="1">
    <source>
        <dbReference type="ARBA" id="ARBA00004141"/>
    </source>
</evidence>
<feature type="transmembrane region" description="Helical" evidence="6">
    <location>
        <begin position="230"/>
        <end position="252"/>
    </location>
</feature>
<dbReference type="Pfam" id="PF01040">
    <property type="entry name" value="UbiA"/>
    <property type="match status" value="1"/>
</dbReference>
<dbReference type="RefSeq" id="WP_284392021.1">
    <property type="nucleotide sequence ID" value="NZ_BSNG01000001.1"/>
</dbReference>
<keyword evidence="3 6" id="KW-0812">Transmembrane</keyword>
<gene>
    <name evidence="7" type="ORF">GCM10007913_28880</name>
</gene>
<dbReference type="SUPFAM" id="SSF56784">
    <property type="entry name" value="HAD-like"/>
    <property type="match status" value="1"/>
</dbReference>
<dbReference type="InterPro" id="IPR023214">
    <property type="entry name" value="HAD_sf"/>
</dbReference>
<comment type="subcellular location">
    <subcellularLocation>
        <location evidence="1">Membrane</location>
        <topology evidence="1">Multi-pass membrane protein</topology>
    </subcellularLocation>
</comment>
<name>A0ABQ5UHL8_9HYPH</name>
<accession>A0ABQ5UHL8</accession>
<evidence type="ECO:0000256" key="3">
    <source>
        <dbReference type="ARBA" id="ARBA00022692"/>
    </source>
</evidence>
<dbReference type="InterPro" id="IPR036412">
    <property type="entry name" value="HAD-like_sf"/>
</dbReference>
<dbReference type="EMBL" id="BSNG01000001">
    <property type="protein sequence ID" value="GLQ10956.1"/>
    <property type="molecule type" value="Genomic_DNA"/>
</dbReference>
<feature type="transmembrane region" description="Helical" evidence="6">
    <location>
        <begin position="471"/>
        <end position="488"/>
    </location>
</feature>
<protein>
    <submittedName>
        <fullName evidence="7">Membrane protein</fullName>
    </submittedName>
</protein>
<dbReference type="InterPro" id="IPR000537">
    <property type="entry name" value="UbiA_prenyltransferase"/>
</dbReference>
<dbReference type="NCBIfam" id="NF006088">
    <property type="entry name" value="PRK08238.1"/>
    <property type="match status" value="1"/>
</dbReference>
<feature type="transmembrane region" description="Helical" evidence="6">
    <location>
        <begin position="433"/>
        <end position="451"/>
    </location>
</feature>
<dbReference type="CDD" id="cd13963">
    <property type="entry name" value="PT_UbiA_2"/>
    <property type="match status" value="1"/>
</dbReference>
<feature type="transmembrane region" description="Helical" evidence="6">
    <location>
        <begin position="287"/>
        <end position="318"/>
    </location>
</feature>
<dbReference type="InterPro" id="IPR044878">
    <property type="entry name" value="UbiA_sf"/>
</dbReference>
<proteinExistence type="predicted"/>
<feature type="transmembrane region" description="Helical" evidence="6">
    <location>
        <begin position="391"/>
        <end position="421"/>
    </location>
</feature>